<dbReference type="EMBL" id="MN739261">
    <property type="protein sequence ID" value="QHS95949.1"/>
    <property type="molecule type" value="Genomic_DNA"/>
</dbReference>
<dbReference type="AlphaFoldDB" id="A0A6C0BWN3"/>
<proteinExistence type="predicted"/>
<name>A0A6C0BWN3_9ZZZZ</name>
<accession>A0A6C0BWN3</accession>
<organism evidence="1">
    <name type="scientific">viral metagenome</name>
    <dbReference type="NCBI Taxonomy" id="1070528"/>
    <lineage>
        <taxon>unclassified sequences</taxon>
        <taxon>metagenomes</taxon>
        <taxon>organismal metagenomes</taxon>
    </lineage>
</organism>
<evidence type="ECO:0000313" key="1">
    <source>
        <dbReference type="EMBL" id="QHS95949.1"/>
    </source>
</evidence>
<sequence length="87" mass="9693">MPVGMFVQSNPYTNTIASRTEQSGGSLGGNKKAGIVTFGTTWQRGNMGNYLKRAPQRIPSLLTMRLLTTRRPVQGTRYQVYARRGIM</sequence>
<reference evidence="1" key="1">
    <citation type="journal article" date="2020" name="Nature">
        <title>Giant virus diversity and host interactions through global metagenomics.</title>
        <authorList>
            <person name="Schulz F."/>
            <person name="Roux S."/>
            <person name="Paez-Espino D."/>
            <person name="Jungbluth S."/>
            <person name="Walsh D.A."/>
            <person name="Denef V.J."/>
            <person name="McMahon K.D."/>
            <person name="Konstantinidis K.T."/>
            <person name="Eloe-Fadrosh E.A."/>
            <person name="Kyrpides N.C."/>
            <person name="Woyke T."/>
        </authorList>
    </citation>
    <scope>NUCLEOTIDE SEQUENCE</scope>
    <source>
        <strain evidence="1">GVMAG-M-3300019093-7</strain>
    </source>
</reference>
<protein>
    <submittedName>
        <fullName evidence="1">Uncharacterized protein</fullName>
    </submittedName>
</protein>